<gene>
    <name evidence="1" type="ORF">E2C01_037687</name>
</gene>
<dbReference type="Proteomes" id="UP000324222">
    <property type="component" value="Unassembled WGS sequence"/>
</dbReference>
<dbReference type="AlphaFoldDB" id="A0A5B7FGH1"/>
<name>A0A5B7FGH1_PORTR</name>
<organism evidence="1 2">
    <name type="scientific">Portunus trituberculatus</name>
    <name type="common">Swimming crab</name>
    <name type="synonym">Neptunus trituberculatus</name>
    <dbReference type="NCBI Taxonomy" id="210409"/>
    <lineage>
        <taxon>Eukaryota</taxon>
        <taxon>Metazoa</taxon>
        <taxon>Ecdysozoa</taxon>
        <taxon>Arthropoda</taxon>
        <taxon>Crustacea</taxon>
        <taxon>Multicrustacea</taxon>
        <taxon>Malacostraca</taxon>
        <taxon>Eumalacostraca</taxon>
        <taxon>Eucarida</taxon>
        <taxon>Decapoda</taxon>
        <taxon>Pleocyemata</taxon>
        <taxon>Brachyura</taxon>
        <taxon>Eubrachyura</taxon>
        <taxon>Portunoidea</taxon>
        <taxon>Portunidae</taxon>
        <taxon>Portuninae</taxon>
        <taxon>Portunus</taxon>
    </lineage>
</organism>
<keyword evidence="2" id="KW-1185">Reference proteome</keyword>
<comment type="caution">
    <text evidence="1">The sequence shown here is derived from an EMBL/GenBank/DDBJ whole genome shotgun (WGS) entry which is preliminary data.</text>
</comment>
<dbReference type="EMBL" id="VSRR010006091">
    <property type="protein sequence ID" value="MPC44028.1"/>
    <property type="molecule type" value="Genomic_DNA"/>
</dbReference>
<proteinExistence type="predicted"/>
<protein>
    <submittedName>
        <fullName evidence="1">Uncharacterized protein</fullName>
    </submittedName>
</protein>
<accession>A0A5B7FGH1</accession>
<reference evidence="1 2" key="1">
    <citation type="submission" date="2019-05" db="EMBL/GenBank/DDBJ databases">
        <title>Another draft genome of Portunus trituberculatus and its Hox gene families provides insights of decapod evolution.</title>
        <authorList>
            <person name="Jeong J.-H."/>
            <person name="Song I."/>
            <person name="Kim S."/>
            <person name="Choi T."/>
            <person name="Kim D."/>
            <person name="Ryu S."/>
            <person name="Kim W."/>
        </authorList>
    </citation>
    <scope>NUCLEOTIDE SEQUENCE [LARGE SCALE GENOMIC DNA]</scope>
    <source>
        <tissue evidence="1">Muscle</tissue>
    </source>
</reference>
<evidence type="ECO:0000313" key="2">
    <source>
        <dbReference type="Proteomes" id="UP000324222"/>
    </source>
</evidence>
<evidence type="ECO:0000313" key="1">
    <source>
        <dbReference type="EMBL" id="MPC44028.1"/>
    </source>
</evidence>
<sequence>MQFPQIRLAECVCTTSTSRTAHFILQHGVLVVALFTTTLQPLTSLLYTLHYHPPSTGHPHSLSYREAKGMRQQKYNCSLWTHLRSDRHQLDSLGVDRRQLDSLGVDRRQMDSFGDDCPQLDSLVNDSRQLDSLGDDRFQLNYIGNDRIRGARIDTFHGGVAAENHVHSGWVRKGRQGRAVAEASFPHCHSRQMHSPHRGLTEERRNRHDPQTFLYLLPTHLPPTKSPSRTCMTGLKMAQQATKGRVTCKFSQSMMG</sequence>